<reference evidence="1" key="1">
    <citation type="submission" date="2023-12" db="EMBL/GenBank/DDBJ databases">
        <title>Genome assembly of Anisodus tanguticus.</title>
        <authorList>
            <person name="Wang Y.-J."/>
        </authorList>
    </citation>
    <scope>NUCLEOTIDE SEQUENCE</scope>
    <source>
        <strain evidence="1">KB-2021</strain>
        <tissue evidence="1">Leaf</tissue>
    </source>
</reference>
<dbReference type="AlphaFoldDB" id="A0AAE1QSJ7"/>
<dbReference type="EMBL" id="JAVYJV010000025">
    <property type="protein sequence ID" value="KAK4337452.1"/>
    <property type="molecule type" value="Genomic_DNA"/>
</dbReference>
<dbReference type="Proteomes" id="UP001291623">
    <property type="component" value="Unassembled WGS sequence"/>
</dbReference>
<accession>A0AAE1QSJ7</accession>
<evidence type="ECO:0000313" key="2">
    <source>
        <dbReference type="Proteomes" id="UP001291623"/>
    </source>
</evidence>
<comment type="caution">
    <text evidence="1">The sequence shown here is derived from an EMBL/GenBank/DDBJ whole genome shotgun (WGS) entry which is preliminary data.</text>
</comment>
<proteinExistence type="predicted"/>
<sequence length="177" mass="19757">MKGVPLSFTKEDAADRWMNIHLMASSMNQNLELEASLGKKPIDSVFSKSTSGLEIIDPFCDPRDSDKNPISYPPSAVLIEFQRSRSLSKRILFIRQRRVSWLPIPRWNESFHLATAKVEFGTGQRGKQGGIPLWKGKGQFQTKDPVSRGKLPGVQVSSPEGLCPPKASFFLLTLSLQ</sequence>
<protein>
    <submittedName>
        <fullName evidence="1">Uncharacterized protein</fullName>
    </submittedName>
</protein>
<name>A0AAE1QSJ7_9SOLA</name>
<keyword evidence="2" id="KW-1185">Reference proteome</keyword>
<organism evidence="1 2">
    <name type="scientific">Anisodus tanguticus</name>
    <dbReference type="NCBI Taxonomy" id="243964"/>
    <lineage>
        <taxon>Eukaryota</taxon>
        <taxon>Viridiplantae</taxon>
        <taxon>Streptophyta</taxon>
        <taxon>Embryophyta</taxon>
        <taxon>Tracheophyta</taxon>
        <taxon>Spermatophyta</taxon>
        <taxon>Magnoliopsida</taxon>
        <taxon>eudicotyledons</taxon>
        <taxon>Gunneridae</taxon>
        <taxon>Pentapetalae</taxon>
        <taxon>asterids</taxon>
        <taxon>lamiids</taxon>
        <taxon>Solanales</taxon>
        <taxon>Solanaceae</taxon>
        <taxon>Solanoideae</taxon>
        <taxon>Hyoscyameae</taxon>
        <taxon>Anisodus</taxon>
    </lineage>
</organism>
<gene>
    <name evidence="1" type="ORF">RND71_043779</name>
</gene>
<evidence type="ECO:0000313" key="1">
    <source>
        <dbReference type="EMBL" id="KAK4337452.1"/>
    </source>
</evidence>